<evidence type="ECO:0000256" key="1">
    <source>
        <dbReference type="ARBA" id="ARBA00022491"/>
    </source>
</evidence>
<keyword evidence="4" id="KW-0804">Transcription</keyword>
<evidence type="ECO:0000256" key="2">
    <source>
        <dbReference type="ARBA" id="ARBA00023015"/>
    </source>
</evidence>
<dbReference type="EMBL" id="AMFJ01036186">
    <property type="protein sequence ID" value="EKD24644.1"/>
    <property type="molecule type" value="Genomic_DNA"/>
</dbReference>
<dbReference type="SUPFAM" id="SSF46785">
    <property type="entry name" value="Winged helix' DNA-binding domain"/>
    <property type="match status" value="1"/>
</dbReference>
<dbReference type="Gene3D" id="1.10.10.10">
    <property type="entry name" value="Winged helix-like DNA-binding domain superfamily/Winged helix DNA-binding domain"/>
    <property type="match status" value="1"/>
</dbReference>
<keyword evidence="2" id="KW-0805">Transcription regulation</keyword>
<protein>
    <submittedName>
        <fullName evidence="5">Heat-inducible transcription repressor hrcA</fullName>
    </submittedName>
</protein>
<proteinExistence type="predicted"/>
<dbReference type="GO" id="GO:0045892">
    <property type="term" value="P:negative regulation of DNA-templated transcription"/>
    <property type="evidence" value="ECO:0007669"/>
    <property type="project" value="TreeGrafter"/>
</dbReference>
<evidence type="ECO:0000256" key="4">
    <source>
        <dbReference type="ARBA" id="ARBA00023163"/>
    </source>
</evidence>
<dbReference type="GO" id="GO:0003677">
    <property type="term" value="F:DNA binding"/>
    <property type="evidence" value="ECO:0007669"/>
    <property type="project" value="InterPro"/>
</dbReference>
<evidence type="ECO:0000256" key="3">
    <source>
        <dbReference type="ARBA" id="ARBA00023016"/>
    </source>
</evidence>
<dbReference type="AlphaFoldDB" id="K1YH58"/>
<organism evidence="5">
    <name type="scientific">uncultured bacterium</name>
    <name type="common">gcode 4</name>
    <dbReference type="NCBI Taxonomy" id="1234023"/>
    <lineage>
        <taxon>Bacteria</taxon>
        <taxon>environmental samples</taxon>
    </lineage>
</organism>
<evidence type="ECO:0000313" key="5">
    <source>
        <dbReference type="EMBL" id="EKD24644.1"/>
    </source>
</evidence>
<sequence>MVDFDQKLSALLDVVIDNYINKGEPVGSKFLHSLEDAEYAPSTLRKYLNLLEKAGMVYQPYNSSGRVPTVQWLTTYIENYLVAQEEEKQDEVIKVRSGLKELVESIWALADGVVVGFVRNDEYYYLWINNLLRDDMVDEYHTTRSIIRFIEEKRVVKFIDSKILKKNQIYYTFIEDQKILISCLYTKITIEDYDCMLCIIGPTRVNYKKNLAIFQKILQSLDK</sequence>
<name>K1YH58_9BACT</name>
<dbReference type="PANTHER" id="PTHR34824:SF1">
    <property type="entry name" value="HEAT-INDUCIBLE TRANSCRIPTION REPRESSOR HRCA"/>
    <property type="match status" value="1"/>
</dbReference>
<dbReference type="InterPro" id="IPR002571">
    <property type="entry name" value="HrcA"/>
</dbReference>
<comment type="caution">
    <text evidence="5">The sequence shown here is derived from an EMBL/GenBank/DDBJ whole genome shotgun (WGS) entry which is preliminary data.</text>
</comment>
<dbReference type="PANTHER" id="PTHR34824">
    <property type="entry name" value="HEAT-INDUCIBLE TRANSCRIPTION REPRESSOR HRCA"/>
    <property type="match status" value="1"/>
</dbReference>
<keyword evidence="3" id="KW-0346">Stress response</keyword>
<keyword evidence="1" id="KW-0678">Repressor</keyword>
<dbReference type="InterPro" id="IPR036388">
    <property type="entry name" value="WH-like_DNA-bd_sf"/>
</dbReference>
<gene>
    <name evidence="5" type="ORF">ACD_80C00179G0001</name>
</gene>
<accession>K1YH58</accession>
<reference evidence="5" key="1">
    <citation type="journal article" date="2012" name="Science">
        <title>Fermentation, hydrogen, and sulfur metabolism in multiple uncultivated bacterial phyla.</title>
        <authorList>
            <person name="Wrighton K.C."/>
            <person name="Thomas B.C."/>
            <person name="Sharon I."/>
            <person name="Miller C.S."/>
            <person name="Castelle C.J."/>
            <person name="VerBerkmoes N.C."/>
            <person name="Wilkins M.J."/>
            <person name="Hettich R.L."/>
            <person name="Lipton M.S."/>
            <person name="Williams K.H."/>
            <person name="Long P.E."/>
            <person name="Banfield J.F."/>
        </authorList>
    </citation>
    <scope>NUCLEOTIDE SEQUENCE [LARGE SCALE GENOMIC DNA]</scope>
</reference>
<dbReference type="InterPro" id="IPR036390">
    <property type="entry name" value="WH_DNA-bd_sf"/>
</dbReference>
<dbReference type="SUPFAM" id="SSF55781">
    <property type="entry name" value="GAF domain-like"/>
    <property type="match status" value="1"/>
</dbReference>